<proteinExistence type="predicted"/>
<evidence type="ECO:0000313" key="2">
    <source>
        <dbReference type="EMBL" id="SZX70296.1"/>
    </source>
</evidence>
<name>A0A383W0V3_TETOB</name>
<evidence type="ECO:0000313" key="3">
    <source>
        <dbReference type="Proteomes" id="UP000256970"/>
    </source>
</evidence>
<sequence length="489" mass="51116">MHISAQGMSINRYDRAPLTKAAASFIGGLRECIATLWSGAKAVAGPQTAPVHTRPGTARNNFFELRKSQDFDLKLDWVAGHVSVGNVVIRAKTRRDKPGTAPDSSKLDPDEVHWMTLPEDYKTEEGFDRMVYGMELIGQHNGVFWLAARTLRELRARGELGDWSKDWWIVLNVDPTPAEAAAAEAAAEAAAIKAAAAGKWVGTVAESDTEGSKLAGSSASAAAADGDAAKAASQQQQHDSYMAGVATALARITVHSQFSPSKQAPSSMQQHNAAAEPATCSQASNGAATKAAAAFFDAAAAAPAAARLAVSDALFKLLAELLPTAAVVLPELEAQLEQQVAAAVRDWEDAAAGDDTADAYLQALAEAAGNGAVESAAAAAEALAVIKAILRVSFLEAPPVLRYGDNFVQLPLHALEGGATAVMLMAAEAAAAVAAAKHISFRQLTMPRLYGCSWYAPKGFVGLLPPIYIGATWGQGHHHGGIAILAVRR</sequence>
<gene>
    <name evidence="2" type="ORF">BQ4739_LOCUS10521</name>
</gene>
<dbReference type="Proteomes" id="UP000256970">
    <property type="component" value="Unassembled WGS sequence"/>
</dbReference>
<feature type="region of interest" description="Disordered" evidence="1">
    <location>
        <begin position="259"/>
        <end position="278"/>
    </location>
</feature>
<reference evidence="2 3" key="1">
    <citation type="submission" date="2016-10" db="EMBL/GenBank/DDBJ databases">
        <authorList>
            <person name="Cai Z."/>
        </authorList>
    </citation>
    <scope>NUCLEOTIDE SEQUENCE [LARGE SCALE GENOMIC DNA]</scope>
</reference>
<keyword evidence="3" id="KW-1185">Reference proteome</keyword>
<dbReference type="EMBL" id="FNXT01000984">
    <property type="protein sequence ID" value="SZX70296.1"/>
    <property type="molecule type" value="Genomic_DNA"/>
</dbReference>
<evidence type="ECO:0000256" key="1">
    <source>
        <dbReference type="SAM" id="MobiDB-lite"/>
    </source>
</evidence>
<accession>A0A383W0V3</accession>
<organism evidence="2 3">
    <name type="scientific">Tetradesmus obliquus</name>
    <name type="common">Green alga</name>
    <name type="synonym">Acutodesmus obliquus</name>
    <dbReference type="NCBI Taxonomy" id="3088"/>
    <lineage>
        <taxon>Eukaryota</taxon>
        <taxon>Viridiplantae</taxon>
        <taxon>Chlorophyta</taxon>
        <taxon>core chlorophytes</taxon>
        <taxon>Chlorophyceae</taxon>
        <taxon>CS clade</taxon>
        <taxon>Sphaeropleales</taxon>
        <taxon>Scenedesmaceae</taxon>
        <taxon>Tetradesmus</taxon>
    </lineage>
</organism>
<feature type="compositionally biased region" description="Polar residues" evidence="1">
    <location>
        <begin position="259"/>
        <end position="272"/>
    </location>
</feature>
<protein>
    <submittedName>
        <fullName evidence="2">Uncharacterized protein</fullName>
    </submittedName>
</protein>
<dbReference type="AlphaFoldDB" id="A0A383W0V3"/>